<protein>
    <recommendedName>
        <fullName evidence="2">Glycosyl transferase family 1 domain-containing protein</fullName>
    </recommendedName>
</protein>
<comment type="caution">
    <text evidence="1">The sequence shown here is derived from an EMBL/GenBank/DDBJ whole genome shotgun (WGS) entry which is preliminary data.</text>
</comment>
<evidence type="ECO:0008006" key="2">
    <source>
        <dbReference type="Google" id="ProtNLM"/>
    </source>
</evidence>
<dbReference type="AlphaFoldDB" id="A0A0F9KWF9"/>
<gene>
    <name evidence="1" type="ORF">LCGC14_1653270</name>
</gene>
<evidence type="ECO:0000313" key="1">
    <source>
        <dbReference type="EMBL" id="KKM19665.1"/>
    </source>
</evidence>
<proteinExistence type="predicted"/>
<name>A0A0F9KWF9_9ZZZZ</name>
<accession>A0A0F9KWF9</accession>
<dbReference type="EMBL" id="LAZR01013936">
    <property type="protein sequence ID" value="KKM19665.1"/>
    <property type="molecule type" value="Genomic_DNA"/>
</dbReference>
<dbReference type="SUPFAM" id="SSF53756">
    <property type="entry name" value="UDP-Glycosyltransferase/glycogen phosphorylase"/>
    <property type="match status" value="1"/>
</dbReference>
<sequence length="112" mass="13053">MADLLFSANFAIVPIISGSGMRTKCIDYIIAGVPFIITERGIEGLTNLRNDKECLIFNNVDENFIRGINFLHENKELLQEMHTNLLKVSKMYSLKKFENRFYKLYLKLIVYK</sequence>
<reference evidence="1" key="1">
    <citation type="journal article" date="2015" name="Nature">
        <title>Complex archaea that bridge the gap between prokaryotes and eukaryotes.</title>
        <authorList>
            <person name="Spang A."/>
            <person name="Saw J.H."/>
            <person name="Jorgensen S.L."/>
            <person name="Zaremba-Niedzwiedzka K."/>
            <person name="Martijn J."/>
            <person name="Lind A.E."/>
            <person name="van Eijk R."/>
            <person name="Schleper C."/>
            <person name="Guy L."/>
            <person name="Ettema T.J."/>
        </authorList>
    </citation>
    <scope>NUCLEOTIDE SEQUENCE</scope>
</reference>
<dbReference type="Gene3D" id="3.40.50.2000">
    <property type="entry name" value="Glycogen Phosphorylase B"/>
    <property type="match status" value="1"/>
</dbReference>
<organism evidence="1">
    <name type="scientific">marine sediment metagenome</name>
    <dbReference type="NCBI Taxonomy" id="412755"/>
    <lineage>
        <taxon>unclassified sequences</taxon>
        <taxon>metagenomes</taxon>
        <taxon>ecological metagenomes</taxon>
    </lineage>
</organism>